<accession>A0ABS6FEI7</accession>
<proteinExistence type="predicted"/>
<protein>
    <submittedName>
        <fullName evidence="1">Type II toxin-antitoxin system YafQ family toxin</fullName>
    </submittedName>
</protein>
<evidence type="ECO:0000313" key="1">
    <source>
        <dbReference type="EMBL" id="MBU5668594.1"/>
    </source>
</evidence>
<reference evidence="1 2" key="1">
    <citation type="submission" date="2021-06" db="EMBL/GenBank/DDBJ databases">
        <authorList>
            <person name="Sun Q."/>
            <person name="Li D."/>
        </authorList>
    </citation>
    <scope>NUCLEOTIDE SEQUENCE [LARGE SCALE GENOMIC DNA]</scope>
    <source>
        <strain evidence="1 2">MSJ-1</strain>
    </source>
</reference>
<organism evidence="1 2">
    <name type="scientific">Peptoniphilus ovalis</name>
    <dbReference type="NCBI Taxonomy" id="2841503"/>
    <lineage>
        <taxon>Bacteria</taxon>
        <taxon>Bacillati</taxon>
        <taxon>Bacillota</taxon>
        <taxon>Tissierellia</taxon>
        <taxon>Tissierellales</taxon>
        <taxon>Peptoniphilaceae</taxon>
        <taxon>Peptoniphilus</taxon>
    </lineage>
</organism>
<dbReference type="RefSeq" id="WP_216548406.1">
    <property type="nucleotide sequence ID" value="NZ_JAHLQO010000001.1"/>
</dbReference>
<dbReference type="InterPro" id="IPR007712">
    <property type="entry name" value="RelE/ParE_toxin"/>
</dbReference>
<evidence type="ECO:0000313" key="2">
    <source>
        <dbReference type="Proteomes" id="UP000783742"/>
    </source>
</evidence>
<dbReference type="InterPro" id="IPR004386">
    <property type="entry name" value="Toxin_YafQ-like"/>
</dbReference>
<dbReference type="NCBIfam" id="TIGR02385">
    <property type="entry name" value="RelE_StbE"/>
    <property type="match status" value="1"/>
</dbReference>
<dbReference type="Pfam" id="PF15738">
    <property type="entry name" value="YafQ_toxin"/>
    <property type="match status" value="1"/>
</dbReference>
<dbReference type="EMBL" id="JAHLQO010000001">
    <property type="protein sequence ID" value="MBU5668594.1"/>
    <property type="molecule type" value="Genomic_DNA"/>
</dbReference>
<name>A0ABS6FEI7_9FIRM</name>
<keyword evidence="2" id="KW-1185">Reference proteome</keyword>
<dbReference type="Proteomes" id="UP000783742">
    <property type="component" value="Unassembled WGS sequence"/>
</dbReference>
<gene>
    <name evidence="1" type="ORF">KQI68_01940</name>
</gene>
<comment type="caution">
    <text evidence="1">The sequence shown here is derived from an EMBL/GenBank/DDBJ whole genome shotgun (WGS) entry which is preliminary data.</text>
</comment>
<sequence length="51" mass="5989">MKYEIKYTSKFKKDLKLVKKQGKDIDKLFEIIEKIANGEVLEEKIENGDCP</sequence>